<reference evidence="1" key="2">
    <citation type="journal article" date="2015" name="Data Brief">
        <title>Shoot transcriptome of the giant reed, Arundo donax.</title>
        <authorList>
            <person name="Barrero R.A."/>
            <person name="Guerrero F.D."/>
            <person name="Moolhuijzen P."/>
            <person name="Goolsby J.A."/>
            <person name="Tidwell J."/>
            <person name="Bellgard S.E."/>
            <person name="Bellgard M.I."/>
        </authorList>
    </citation>
    <scope>NUCLEOTIDE SEQUENCE</scope>
    <source>
        <tissue evidence="1">Shoot tissue taken approximately 20 cm above the soil surface</tissue>
    </source>
</reference>
<name>A0A0A9D9H2_ARUDO</name>
<evidence type="ECO:0000313" key="1">
    <source>
        <dbReference type="EMBL" id="JAD85224.1"/>
    </source>
</evidence>
<proteinExistence type="predicted"/>
<dbReference type="AlphaFoldDB" id="A0A0A9D9H2"/>
<protein>
    <submittedName>
        <fullName evidence="1">Uncharacterized protein</fullName>
    </submittedName>
</protein>
<organism evidence="1">
    <name type="scientific">Arundo donax</name>
    <name type="common">Giant reed</name>
    <name type="synonym">Donax arundinaceus</name>
    <dbReference type="NCBI Taxonomy" id="35708"/>
    <lineage>
        <taxon>Eukaryota</taxon>
        <taxon>Viridiplantae</taxon>
        <taxon>Streptophyta</taxon>
        <taxon>Embryophyta</taxon>
        <taxon>Tracheophyta</taxon>
        <taxon>Spermatophyta</taxon>
        <taxon>Magnoliopsida</taxon>
        <taxon>Liliopsida</taxon>
        <taxon>Poales</taxon>
        <taxon>Poaceae</taxon>
        <taxon>PACMAD clade</taxon>
        <taxon>Arundinoideae</taxon>
        <taxon>Arundineae</taxon>
        <taxon>Arundo</taxon>
    </lineage>
</organism>
<reference evidence="1" key="1">
    <citation type="submission" date="2014-09" db="EMBL/GenBank/DDBJ databases">
        <authorList>
            <person name="Magalhaes I.L.F."/>
            <person name="Oliveira U."/>
            <person name="Santos F.R."/>
            <person name="Vidigal T.H.D.A."/>
            <person name="Brescovit A.D."/>
            <person name="Santos A.J."/>
        </authorList>
    </citation>
    <scope>NUCLEOTIDE SEQUENCE</scope>
    <source>
        <tissue evidence="1">Shoot tissue taken approximately 20 cm above the soil surface</tissue>
    </source>
</reference>
<sequence>MYTRILLNTSIMSSKVQRHSQRTLANVSLAMRTRMNSCLHGEVCWKSMILDIMNGCLKCLMSGKDGPWLMIDIYFVLTS</sequence>
<dbReference type="EMBL" id="GBRH01212671">
    <property type="protein sequence ID" value="JAD85224.1"/>
    <property type="molecule type" value="Transcribed_RNA"/>
</dbReference>
<accession>A0A0A9D9H2</accession>